<organism evidence="2 3">
    <name type="scientific">Pleurodeles waltl</name>
    <name type="common">Iberian ribbed newt</name>
    <dbReference type="NCBI Taxonomy" id="8319"/>
    <lineage>
        <taxon>Eukaryota</taxon>
        <taxon>Metazoa</taxon>
        <taxon>Chordata</taxon>
        <taxon>Craniata</taxon>
        <taxon>Vertebrata</taxon>
        <taxon>Euteleostomi</taxon>
        <taxon>Amphibia</taxon>
        <taxon>Batrachia</taxon>
        <taxon>Caudata</taxon>
        <taxon>Salamandroidea</taxon>
        <taxon>Salamandridae</taxon>
        <taxon>Pleurodelinae</taxon>
        <taxon>Pleurodeles</taxon>
    </lineage>
</organism>
<sequence>MFSGVLIALNRASEGYISQERERRSREQVYAGSATRSSCCLFPGADADQELRFTQAAGNNDTDSSDAASDNDVNGTNSSRPRRLHVAPCAAFPPVKRRNKGRAPTSQSSLTVVSLLEQVALPEIPVPSASGASEHQGESEGAITSPGLGVAEVLANIRKSLASLSPLMGPGVPPSPLPVVPTSATLTMVPRHLSNPNSLLRRKIQPRKPCWKCLDY</sequence>
<evidence type="ECO:0000313" key="2">
    <source>
        <dbReference type="EMBL" id="KAJ1099714.1"/>
    </source>
</evidence>
<comment type="caution">
    <text evidence="2">The sequence shown here is derived from an EMBL/GenBank/DDBJ whole genome shotgun (WGS) entry which is preliminary data.</text>
</comment>
<dbReference type="Proteomes" id="UP001066276">
    <property type="component" value="Chromosome 10"/>
</dbReference>
<protein>
    <submittedName>
        <fullName evidence="2">Uncharacterized protein</fullName>
    </submittedName>
</protein>
<proteinExistence type="predicted"/>
<feature type="compositionally biased region" description="Low complexity" evidence="1">
    <location>
        <begin position="57"/>
        <end position="74"/>
    </location>
</feature>
<accession>A0AAV7M994</accession>
<dbReference type="AlphaFoldDB" id="A0AAV7M994"/>
<evidence type="ECO:0000256" key="1">
    <source>
        <dbReference type="SAM" id="MobiDB-lite"/>
    </source>
</evidence>
<name>A0AAV7M994_PLEWA</name>
<evidence type="ECO:0000313" key="3">
    <source>
        <dbReference type="Proteomes" id="UP001066276"/>
    </source>
</evidence>
<feature type="region of interest" description="Disordered" evidence="1">
    <location>
        <begin position="57"/>
        <end position="87"/>
    </location>
</feature>
<reference evidence="2" key="1">
    <citation type="journal article" date="2022" name="bioRxiv">
        <title>Sequencing and chromosome-scale assembly of the giantPleurodeles waltlgenome.</title>
        <authorList>
            <person name="Brown T."/>
            <person name="Elewa A."/>
            <person name="Iarovenko S."/>
            <person name="Subramanian E."/>
            <person name="Araus A.J."/>
            <person name="Petzold A."/>
            <person name="Susuki M."/>
            <person name="Suzuki K.-i.T."/>
            <person name="Hayashi T."/>
            <person name="Toyoda A."/>
            <person name="Oliveira C."/>
            <person name="Osipova E."/>
            <person name="Leigh N.D."/>
            <person name="Simon A."/>
            <person name="Yun M.H."/>
        </authorList>
    </citation>
    <scope>NUCLEOTIDE SEQUENCE</scope>
    <source>
        <strain evidence="2">20211129_DDA</strain>
        <tissue evidence="2">Liver</tissue>
    </source>
</reference>
<keyword evidence="3" id="KW-1185">Reference proteome</keyword>
<gene>
    <name evidence="2" type="ORF">NDU88_004813</name>
</gene>
<dbReference type="EMBL" id="JANPWB010000014">
    <property type="protein sequence ID" value="KAJ1099714.1"/>
    <property type="molecule type" value="Genomic_DNA"/>
</dbReference>